<keyword evidence="1" id="KW-0547">Nucleotide-binding</keyword>
<dbReference type="OrthoDB" id="515245at2759"/>
<dbReference type="PANTHER" id="PTHR44329:SF298">
    <property type="entry name" value="MIXED LINEAGE KINASE DOMAIN-LIKE PROTEIN"/>
    <property type="match status" value="1"/>
</dbReference>
<evidence type="ECO:0000256" key="2">
    <source>
        <dbReference type="ARBA" id="ARBA00022840"/>
    </source>
</evidence>
<feature type="region of interest" description="Disordered" evidence="3">
    <location>
        <begin position="690"/>
        <end position="731"/>
    </location>
</feature>
<feature type="compositionally biased region" description="Basic and acidic residues" evidence="3">
    <location>
        <begin position="803"/>
        <end position="813"/>
    </location>
</feature>
<dbReference type="GO" id="GO:0004674">
    <property type="term" value="F:protein serine/threonine kinase activity"/>
    <property type="evidence" value="ECO:0007669"/>
    <property type="project" value="TreeGrafter"/>
</dbReference>
<evidence type="ECO:0000313" key="6">
    <source>
        <dbReference type="EMBL" id="EFN54013.1"/>
    </source>
</evidence>
<evidence type="ECO:0000256" key="1">
    <source>
        <dbReference type="ARBA" id="ARBA00022741"/>
    </source>
</evidence>
<feature type="compositionally biased region" description="Polar residues" evidence="3">
    <location>
        <begin position="992"/>
        <end position="1017"/>
    </location>
</feature>
<feature type="transmembrane region" description="Helical" evidence="4">
    <location>
        <begin position="276"/>
        <end position="298"/>
    </location>
</feature>
<evidence type="ECO:0000256" key="3">
    <source>
        <dbReference type="SAM" id="MobiDB-lite"/>
    </source>
</evidence>
<keyword evidence="4" id="KW-0812">Transmembrane</keyword>
<dbReference type="EMBL" id="GL433849">
    <property type="protein sequence ID" value="EFN54013.1"/>
    <property type="molecule type" value="Genomic_DNA"/>
</dbReference>
<dbReference type="GO" id="GO:0005524">
    <property type="term" value="F:ATP binding"/>
    <property type="evidence" value="ECO:0007669"/>
    <property type="project" value="UniProtKB-KW"/>
</dbReference>
<feature type="region of interest" description="Disordered" evidence="3">
    <location>
        <begin position="1568"/>
        <end position="1587"/>
    </location>
</feature>
<gene>
    <name evidence="6" type="ORF">CHLNCDRAFT_136041</name>
</gene>
<dbReference type="SUPFAM" id="SSF56112">
    <property type="entry name" value="Protein kinase-like (PK-like)"/>
    <property type="match status" value="1"/>
</dbReference>
<dbReference type="PROSITE" id="PS00108">
    <property type="entry name" value="PROTEIN_KINASE_ST"/>
    <property type="match status" value="1"/>
</dbReference>
<evidence type="ECO:0000259" key="5">
    <source>
        <dbReference type="PROSITE" id="PS50011"/>
    </source>
</evidence>
<feature type="compositionally biased region" description="Gly residues" evidence="3">
    <location>
        <begin position="908"/>
        <end position="917"/>
    </location>
</feature>
<feature type="transmembrane region" description="Helical" evidence="4">
    <location>
        <begin position="66"/>
        <end position="86"/>
    </location>
</feature>
<organism evidence="7">
    <name type="scientific">Chlorella variabilis</name>
    <name type="common">Green alga</name>
    <dbReference type="NCBI Taxonomy" id="554065"/>
    <lineage>
        <taxon>Eukaryota</taxon>
        <taxon>Viridiplantae</taxon>
        <taxon>Chlorophyta</taxon>
        <taxon>core chlorophytes</taxon>
        <taxon>Trebouxiophyceae</taxon>
        <taxon>Chlorellales</taxon>
        <taxon>Chlorellaceae</taxon>
        <taxon>Chlorella clade</taxon>
        <taxon>Chlorella</taxon>
    </lineage>
</organism>
<protein>
    <recommendedName>
        <fullName evidence="5">Protein kinase domain-containing protein</fullName>
    </recommendedName>
</protein>
<feature type="domain" description="Protein kinase" evidence="5">
    <location>
        <begin position="1281"/>
        <end position="1567"/>
    </location>
</feature>
<feature type="compositionally biased region" description="Low complexity" evidence="3">
    <location>
        <begin position="877"/>
        <end position="898"/>
    </location>
</feature>
<feature type="region of interest" description="Disordered" evidence="3">
    <location>
        <begin position="1215"/>
        <end position="1258"/>
    </location>
</feature>
<feature type="compositionally biased region" description="Polar residues" evidence="3">
    <location>
        <begin position="947"/>
        <end position="968"/>
    </location>
</feature>
<feature type="region of interest" description="Disordered" evidence="3">
    <location>
        <begin position="856"/>
        <end position="919"/>
    </location>
</feature>
<feature type="compositionally biased region" description="Low complexity" evidence="3">
    <location>
        <begin position="933"/>
        <end position="946"/>
    </location>
</feature>
<feature type="transmembrane region" description="Helical" evidence="4">
    <location>
        <begin position="123"/>
        <end position="142"/>
    </location>
</feature>
<keyword evidence="2" id="KW-0067">ATP-binding</keyword>
<dbReference type="SMART" id="SM00220">
    <property type="entry name" value="S_TKc"/>
    <property type="match status" value="1"/>
</dbReference>
<proteinExistence type="predicted"/>
<dbReference type="eggNOG" id="KOG4721">
    <property type="taxonomic scope" value="Eukaryota"/>
</dbReference>
<feature type="region of interest" description="Disordered" evidence="3">
    <location>
        <begin position="769"/>
        <end position="837"/>
    </location>
</feature>
<keyword evidence="4" id="KW-0472">Membrane</keyword>
<feature type="compositionally biased region" description="Low complexity" evidence="3">
    <location>
        <begin position="815"/>
        <end position="828"/>
    </location>
</feature>
<dbReference type="Gene3D" id="1.10.510.10">
    <property type="entry name" value="Transferase(Phosphotransferase) domain 1"/>
    <property type="match status" value="1"/>
</dbReference>
<feature type="transmembrane region" description="Helical" evidence="4">
    <location>
        <begin position="209"/>
        <end position="232"/>
    </location>
</feature>
<dbReference type="InterPro" id="IPR051681">
    <property type="entry name" value="Ser/Thr_Kinases-Pseudokinases"/>
</dbReference>
<feature type="transmembrane region" description="Helical" evidence="4">
    <location>
        <begin position="154"/>
        <end position="174"/>
    </location>
</feature>
<keyword evidence="4" id="KW-1133">Transmembrane helix</keyword>
<feature type="compositionally biased region" description="Low complexity" evidence="3">
    <location>
        <begin position="574"/>
        <end position="588"/>
    </location>
</feature>
<feature type="region of interest" description="Disordered" evidence="3">
    <location>
        <begin position="933"/>
        <end position="968"/>
    </location>
</feature>
<dbReference type="InterPro" id="IPR000719">
    <property type="entry name" value="Prot_kinase_dom"/>
</dbReference>
<reference evidence="6 7" key="1">
    <citation type="journal article" date="2010" name="Plant Cell">
        <title>The Chlorella variabilis NC64A genome reveals adaptation to photosymbiosis, coevolution with viruses, and cryptic sex.</title>
        <authorList>
            <person name="Blanc G."/>
            <person name="Duncan G."/>
            <person name="Agarkova I."/>
            <person name="Borodovsky M."/>
            <person name="Gurnon J."/>
            <person name="Kuo A."/>
            <person name="Lindquist E."/>
            <person name="Lucas S."/>
            <person name="Pangilinan J."/>
            <person name="Polle J."/>
            <person name="Salamov A."/>
            <person name="Terry A."/>
            <person name="Yamada T."/>
            <person name="Dunigan D.D."/>
            <person name="Grigoriev I.V."/>
            <person name="Claverie J.M."/>
            <person name="Van Etten J.L."/>
        </authorList>
    </citation>
    <scope>NUCLEOTIDE SEQUENCE [LARGE SCALE GENOMIC DNA]</scope>
    <source>
        <strain evidence="6 7">NC64A</strain>
    </source>
</reference>
<dbReference type="Proteomes" id="UP000008141">
    <property type="component" value="Unassembled WGS sequence"/>
</dbReference>
<dbReference type="InterPro" id="IPR008271">
    <property type="entry name" value="Ser/Thr_kinase_AS"/>
</dbReference>
<feature type="compositionally biased region" description="Low complexity" evidence="3">
    <location>
        <begin position="596"/>
        <end position="605"/>
    </location>
</feature>
<name>E1ZJL9_CHLVA</name>
<accession>E1ZJL9</accession>
<dbReference type="InParanoid" id="E1ZJL9"/>
<evidence type="ECO:0000313" key="7">
    <source>
        <dbReference type="Proteomes" id="UP000008141"/>
    </source>
</evidence>
<dbReference type="PANTHER" id="PTHR44329">
    <property type="entry name" value="SERINE/THREONINE-PROTEIN KINASE TNNI3K-RELATED"/>
    <property type="match status" value="1"/>
</dbReference>
<feature type="transmembrane region" description="Helical" evidence="4">
    <location>
        <begin position="244"/>
        <end position="269"/>
    </location>
</feature>
<sequence>MEHKAAATQHAEFRLDVESLGGGQGQASRWGIPLEAPEGGSPRSPKPAPLLALREVWRSLSASSRALLVLGTAQALTAATFAVVQFADDWQLLLQDTALILCSAVLTLGLLLDAFARENAYQLLASLALGALSASQLIVYLATVQGRGQGGAAAAVAVCLALQLAAAALARSAYLGFGWRMYSRIASSWRLRPAEQQRQRAAALARQRFAALARADGLLLTLMLLVAAVNAANPGGGDGQPQPLGLLVGAAAAAVPVCAGWLAACWAAACRRGRRLAMALDCAYPLCYVPPLLIMFAGERSSSFDRASLGSQLSQPHGQAYLILYPLLFLAARTATWWATRQLSAARQLSADDDARGDAQQLLLPPELVPLARGAWLLKLPSSGSSSGPCGTASGALDAAPSGWSCSTFKADGGGAACWPGGLSWWPGRGGGGSGAAAGRQRFFQLSHDGACLRWDWNRWVLIPHVQGIQCCDGSQTISLQLLLEPDLRLRFAAAQQYGEWRQGLQLLLALLAQPEELLPSSSPTAAAAGPLAARGSESSVMAASAEASQDGRSSSSLGREVILQVAPSPRALPAASPFGQAGSSSSSRHGGWPVAADAASAPSATPLVRENSQVQRLRVCARSDSRVQLESAAQRSQAAIAAALQRQQAADGKLERQSAPAGAAAAAPLRRAATIQLIASSASGLLPELATKGVGGQGAAGPHPRRASRPSPRLQQRHSPRGAAGPGGSAVERLRYGLRRAITLPSHLWWTYGTGAAAATPGLVAAAGSAQHSSPSRQPLNDRLRPSSSSEDFTAAALVAAAEEHERQRKLEAQQQQQQQQHHQQQQAVAQDAPHHERKLTLGVWAEGALPLLDLRQSPRPQRPPGLPLSGRQHYAAGGAALGGSSAADGAGVAATGPRRSVSAGGEPLGGGGGGITVPQRSPFIHLVAAAASEQGPSSAGSGASTPYQRSAAGSPQRGSPNRQEQLQSFQRYLQHQLAAQQRGRYGPMGDSNSGSAAGTRPASTAGSPQHGSPSRQEADASLLSLPRGSPPTSAREGREGRQDGPGAAAAGATYMPNPRPHLGSITTGRSPQQQQQQFATRMQAAGQPQAELAASFLPLSILGGSSQPMPAFDAAASSADPGSAPMSGLTSVAPHSANLLTRAESSFSSWGMPTPTTATSRTAFGLSRFNSLIPSVSHTPLASFRQHPSFATSYQQQQLAAATILAAATGRGGPGGGVAGQRHGHRDALDGGGGGFDNRGCRGHGEEGSVATSPDASPTSLIAGLGINVPVEMVDFRDLVFGKFLGEGSEGSVYAAWYQETPVAVKKTQSLMEIEMNLHAGAHDNIVGLRGLCSHGSDIYLIMELCPRGTLDVLIHKGQGSSHRLDPLKLLPIVRSMARGMLHLHTRRPAIFHRDLKPGNLFIGHGGVVKVGDLGMSRYAAQWRGQQGDGALERTLTPGVIGTAAYSAPELLNPETPDAADDRQTTAEDEERILKADVYSFGVTLFEVMERRRPFAGMDGFQIQTQWYLDPQSMRLPAVSIPDGIPPPARTIMEALAGLVESCTHWDPDQRPSFQQILAVLRAAAGGGTDSTAPPTPAASFVAPF</sequence>
<evidence type="ECO:0000256" key="4">
    <source>
        <dbReference type="SAM" id="Phobius"/>
    </source>
</evidence>
<dbReference type="RefSeq" id="XP_005846115.1">
    <property type="nucleotide sequence ID" value="XM_005846053.1"/>
</dbReference>
<dbReference type="InterPro" id="IPR011009">
    <property type="entry name" value="Kinase-like_dom_sf"/>
</dbReference>
<keyword evidence="7" id="KW-1185">Reference proteome</keyword>
<dbReference type="KEGG" id="cvr:CHLNCDRAFT_136041"/>
<feature type="region of interest" description="Disordered" evidence="3">
    <location>
        <begin position="574"/>
        <end position="615"/>
    </location>
</feature>
<dbReference type="PROSITE" id="PS50011">
    <property type="entry name" value="PROTEIN_KINASE_DOM"/>
    <property type="match status" value="1"/>
</dbReference>
<feature type="transmembrane region" description="Helical" evidence="4">
    <location>
        <begin position="98"/>
        <end position="116"/>
    </location>
</feature>
<feature type="region of interest" description="Disordered" evidence="3">
    <location>
        <begin position="980"/>
        <end position="1086"/>
    </location>
</feature>
<dbReference type="Pfam" id="PF00069">
    <property type="entry name" value="Pkinase"/>
    <property type="match status" value="1"/>
</dbReference>
<dbReference type="GeneID" id="17353413"/>